<protein>
    <submittedName>
        <fullName evidence="2">Uncharacterized protein LOC104238966</fullName>
    </submittedName>
</protein>
<name>A0A1U7XIA5_NICSY</name>
<keyword evidence="1" id="KW-1185">Reference proteome</keyword>
<proteinExistence type="predicted"/>
<evidence type="ECO:0000313" key="1">
    <source>
        <dbReference type="Proteomes" id="UP000189701"/>
    </source>
</evidence>
<dbReference type="RefSeq" id="XP_009791792.1">
    <property type="nucleotide sequence ID" value="XM_009793490.1"/>
</dbReference>
<organism evidence="1 2">
    <name type="scientific">Nicotiana sylvestris</name>
    <name type="common">Wood tobacco</name>
    <name type="synonym">South American tobacco</name>
    <dbReference type="NCBI Taxonomy" id="4096"/>
    <lineage>
        <taxon>Eukaryota</taxon>
        <taxon>Viridiplantae</taxon>
        <taxon>Streptophyta</taxon>
        <taxon>Embryophyta</taxon>
        <taxon>Tracheophyta</taxon>
        <taxon>Spermatophyta</taxon>
        <taxon>Magnoliopsida</taxon>
        <taxon>eudicotyledons</taxon>
        <taxon>Gunneridae</taxon>
        <taxon>Pentapetalae</taxon>
        <taxon>asterids</taxon>
        <taxon>lamiids</taxon>
        <taxon>Solanales</taxon>
        <taxon>Solanaceae</taxon>
        <taxon>Nicotianoideae</taxon>
        <taxon>Nicotianeae</taxon>
        <taxon>Nicotiana</taxon>
    </lineage>
</organism>
<dbReference type="AlphaFoldDB" id="A0A1U7XIA5"/>
<gene>
    <name evidence="2" type="primary">LOC104238966</name>
</gene>
<evidence type="ECO:0000313" key="2">
    <source>
        <dbReference type="RefSeq" id="XP_009791792.1"/>
    </source>
</evidence>
<reference evidence="1" key="1">
    <citation type="journal article" date="2013" name="Genome Biol.">
        <title>Reference genomes and transcriptomes of Nicotiana sylvestris and Nicotiana tomentosiformis.</title>
        <authorList>
            <person name="Sierro N."/>
            <person name="Battey J.N."/>
            <person name="Ouadi S."/>
            <person name="Bovet L."/>
            <person name="Goepfert S."/>
            <person name="Bakaher N."/>
            <person name="Peitsch M.C."/>
            <person name="Ivanov N.V."/>
        </authorList>
    </citation>
    <scope>NUCLEOTIDE SEQUENCE [LARGE SCALE GENOMIC DNA]</scope>
</reference>
<reference evidence="2" key="2">
    <citation type="submission" date="2025-08" db="UniProtKB">
        <authorList>
            <consortium name="RefSeq"/>
        </authorList>
    </citation>
    <scope>IDENTIFICATION</scope>
    <source>
        <tissue evidence="2">Leaf</tissue>
    </source>
</reference>
<sequence length="151" mass="17522">MSNFKHHVDLHFPHPFLILSISKLRYSVSHSFHCFFGLSSWLLRVNFALGESENSIATPGLYEMCASQMSSNKRKMDKDLIDHTTDNPYLCAKNSERNLRRRIAYREMPPDKKAALLEQRRTEYAARNRRLSEILPPILPIKVILLPNLKG</sequence>
<accession>A0A1U7XIA5</accession>
<dbReference type="Proteomes" id="UP000189701">
    <property type="component" value="Unplaced"/>
</dbReference>